<protein>
    <recommendedName>
        <fullName evidence="3">RRM domain-containing protein</fullName>
    </recommendedName>
</protein>
<keyword evidence="2" id="KW-1185">Reference proteome</keyword>
<dbReference type="SUPFAM" id="SSF54928">
    <property type="entry name" value="RNA-binding domain, RBD"/>
    <property type="match status" value="1"/>
</dbReference>
<reference evidence="1 2" key="1">
    <citation type="submission" date="2019-04" db="EMBL/GenBank/DDBJ databases">
        <title>Friends and foes A comparative genomics study of 23 Aspergillus species from section Flavi.</title>
        <authorList>
            <consortium name="DOE Joint Genome Institute"/>
            <person name="Kjaerbolling I."/>
            <person name="Vesth T."/>
            <person name="Frisvad J.C."/>
            <person name="Nybo J.L."/>
            <person name="Theobald S."/>
            <person name="Kildgaard S."/>
            <person name="Isbrandt T."/>
            <person name="Kuo A."/>
            <person name="Sato A."/>
            <person name="Lyhne E.K."/>
            <person name="Kogle M.E."/>
            <person name="Wiebenga A."/>
            <person name="Kun R.S."/>
            <person name="Lubbers R.J."/>
            <person name="Makela M.R."/>
            <person name="Barry K."/>
            <person name="Chovatia M."/>
            <person name="Clum A."/>
            <person name="Daum C."/>
            <person name="Haridas S."/>
            <person name="He G."/>
            <person name="LaButti K."/>
            <person name="Lipzen A."/>
            <person name="Mondo S."/>
            <person name="Riley R."/>
            <person name="Salamov A."/>
            <person name="Simmons B.A."/>
            <person name="Magnuson J.K."/>
            <person name="Henrissat B."/>
            <person name="Mortensen U.H."/>
            <person name="Larsen T.O."/>
            <person name="Devries R.P."/>
            <person name="Grigoriev I.V."/>
            <person name="Machida M."/>
            <person name="Baker S.E."/>
            <person name="Andersen M.R."/>
        </authorList>
    </citation>
    <scope>NUCLEOTIDE SEQUENCE [LARGE SCALE GENOMIC DNA]</scope>
    <source>
        <strain evidence="1 2">CBS 151.66</strain>
    </source>
</reference>
<evidence type="ECO:0008006" key="3">
    <source>
        <dbReference type="Google" id="ProtNLM"/>
    </source>
</evidence>
<dbReference type="GO" id="GO:0003676">
    <property type="term" value="F:nucleic acid binding"/>
    <property type="evidence" value="ECO:0007669"/>
    <property type="project" value="InterPro"/>
</dbReference>
<name>A0A5N5WI71_9EURO</name>
<dbReference type="EMBL" id="ML732491">
    <property type="protein sequence ID" value="KAB8067415.1"/>
    <property type="molecule type" value="Genomic_DNA"/>
</dbReference>
<sequence length="185" mass="20449">MFQTRNEIDPILESLTVAQESSSTKAELQDSVTQPHPDVLSNTQTALIQESATHKEDKQSHSSIFVGNLDICADATILSWAFSAFGEKQANAVRALSFMNGKLFGSSATRCDWARLKEEERSRKQAEVNTFSHDQSQTINLDIDAVIQQATPAADDMLGDLHPYTTKDTIRSLSRTLGLCLRSVF</sequence>
<dbReference type="AlphaFoldDB" id="A0A5N5WI71"/>
<dbReference type="InterPro" id="IPR035979">
    <property type="entry name" value="RBD_domain_sf"/>
</dbReference>
<proteinExistence type="predicted"/>
<evidence type="ECO:0000313" key="2">
    <source>
        <dbReference type="Proteomes" id="UP000326565"/>
    </source>
</evidence>
<gene>
    <name evidence="1" type="ORF">BDV29DRAFT_91303</name>
</gene>
<organism evidence="1 2">
    <name type="scientific">Aspergillus leporis</name>
    <dbReference type="NCBI Taxonomy" id="41062"/>
    <lineage>
        <taxon>Eukaryota</taxon>
        <taxon>Fungi</taxon>
        <taxon>Dikarya</taxon>
        <taxon>Ascomycota</taxon>
        <taxon>Pezizomycotina</taxon>
        <taxon>Eurotiomycetes</taxon>
        <taxon>Eurotiomycetidae</taxon>
        <taxon>Eurotiales</taxon>
        <taxon>Aspergillaceae</taxon>
        <taxon>Aspergillus</taxon>
        <taxon>Aspergillus subgen. Circumdati</taxon>
    </lineage>
</organism>
<accession>A0A5N5WI71</accession>
<dbReference type="Proteomes" id="UP000326565">
    <property type="component" value="Unassembled WGS sequence"/>
</dbReference>
<evidence type="ECO:0000313" key="1">
    <source>
        <dbReference type="EMBL" id="KAB8067415.1"/>
    </source>
</evidence>